<proteinExistence type="predicted"/>
<feature type="region of interest" description="Disordered" evidence="1">
    <location>
        <begin position="318"/>
        <end position="365"/>
    </location>
</feature>
<evidence type="ECO:0000256" key="1">
    <source>
        <dbReference type="SAM" id="MobiDB-lite"/>
    </source>
</evidence>
<organism evidence="2 3">
    <name type="scientific">Pseudomonas phage PSA25</name>
    <dbReference type="NCBI Taxonomy" id="2833439"/>
    <lineage>
        <taxon>Viruses</taxon>
        <taxon>Duplodnaviria</taxon>
        <taxon>Heunggongvirae</taxon>
        <taxon>Uroviricota</taxon>
        <taxon>Caudoviricetes</taxon>
        <taxon>Lindbergviridae</taxon>
        <taxon>Pbunavirus</taxon>
        <taxon>Pbunavirus PSA25</taxon>
    </lineage>
</organism>
<keyword evidence="3" id="KW-1185">Reference proteome</keyword>
<feature type="compositionally biased region" description="Polar residues" evidence="1">
    <location>
        <begin position="442"/>
        <end position="455"/>
    </location>
</feature>
<evidence type="ECO:0000313" key="3">
    <source>
        <dbReference type="Proteomes" id="UP000827363"/>
    </source>
</evidence>
<feature type="compositionally biased region" description="Basic and acidic residues" evidence="1">
    <location>
        <begin position="256"/>
        <end position="265"/>
    </location>
</feature>
<protein>
    <recommendedName>
        <fullName evidence="4">Prohead protease</fullName>
    </recommendedName>
</protein>
<sequence length="467" mass="50583">MAKSKRKIDENGYMTIEGCPISSYGIFQYSAGQLGLPGDPMRIVNVYRPESAVSDPEYIESLKNLPLIDEHEMLSGFDGDDDGVAPEDKGVEGIITANAYYEAPWARGDIRIYSRNMQHQLERGKEDLSLGYSCRYTEQPGIWNGTPYEVVQDKMRGNHIALVKEGRVPGARVLDGLCFDHLSFDFRPSDEGNEMGLKKAKQKTPVQRAGQAADSAVEELRALWPKLSASVQKFLGEEAQEPEHQEGAAAPAEPTDSEHMTEHQEGAASEMSGEGEVAELISQVKAILARLEGTVAEEADEEHDKGQDVVEGLEEQSILSGAQTASDDGGEGLEEQSILSGAQTASDDGGEGKDNSEELPEMAQKNAQDAAIRGLYRDIAAKDRLYKRLSSVVGAFDHRAMDSAEVAVYGVKKLAISCEKGQEVLALDMYLKGVEAARGAASRQSKAQDSASSAPQCAELDSYLKGE</sequence>
<feature type="region of interest" description="Disordered" evidence="1">
    <location>
        <begin position="190"/>
        <end position="213"/>
    </location>
</feature>
<feature type="compositionally biased region" description="Polar residues" evidence="1">
    <location>
        <begin position="337"/>
        <end position="346"/>
    </location>
</feature>
<dbReference type="EMBL" id="MZ089736">
    <property type="protein sequence ID" value="QVJ13102.1"/>
    <property type="molecule type" value="Genomic_DNA"/>
</dbReference>
<feature type="region of interest" description="Disordered" evidence="1">
    <location>
        <begin position="441"/>
        <end position="467"/>
    </location>
</feature>
<reference evidence="2 3" key="1">
    <citation type="submission" date="2021-05" db="EMBL/GenBank/DDBJ databases">
        <title>Lytic bacteriophages targeting P. aeruginosa isolated from hospital wastewater.</title>
        <authorList>
            <person name="Nordstrom H.R."/>
            <person name="Evans D.R."/>
            <person name="Finney A.G."/>
            <person name="Westbrook K.J."/>
            <person name="Yassin M.H."/>
            <person name="Doi Y."/>
            <person name="Van Tyne D."/>
        </authorList>
    </citation>
    <scope>NUCLEOTIDE SEQUENCE [LARGE SCALE GENOMIC DNA]</scope>
</reference>
<evidence type="ECO:0008006" key="4">
    <source>
        <dbReference type="Google" id="ProtNLM"/>
    </source>
</evidence>
<dbReference type="Proteomes" id="UP000827363">
    <property type="component" value="Segment"/>
</dbReference>
<evidence type="ECO:0000313" key="2">
    <source>
        <dbReference type="EMBL" id="QVJ13102.1"/>
    </source>
</evidence>
<accession>A0AAE7UTG1</accession>
<name>A0AAE7UTG1_9CAUD</name>
<dbReference type="InterPro" id="IPR016913">
    <property type="entry name" value="UCP029215"/>
</dbReference>
<dbReference type="Pfam" id="PF09979">
    <property type="entry name" value="DUF2213"/>
    <property type="match status" value="1"/>
</dbReference>
<feature type="compositionally biased region" description="Low complexity" evidence="1">
    <location>
        <begin position="266"/>
        <end position="275"/>
    </location>
</feature>
<feature type="region of interest" description="Disordered" evidence="1">
    <location>
        <begin position="237"/>
        <end position="275"/>
    </location>
</feature>